<accession>A0A1G8ZG02</accession>
<evidence type="ECO:0000313" key="1">
    <source>
        <dbReference type="EMBL" id="SDK13948.1"/>
    </source>
</evidence>
<gene>
    <name evidence="1" type="ORF">SAMN04487935_2575</name>
</gene>
<proteinExistence type="predicted"/>
<dbReference type="EMBL" id="FNEZ01000004">
    <property type="protein sequence ID" value="SDK13948.1"/>
    <property type="molecule type" value="Genomic_DNA"/>
</dbReference>
<keyword evidence="2" id="KW-1185">Reference proteome</keyword>
<organism evidence="1 2">
    <name type="scientific">Flavobacterium noncentrifugens</name>
    <dbReference type="NCBI Taxonomy" id="1128970"/>
    <lineage>
        <taxon>Bacteria</taxon>
        <taxon>Pseudomonadati</taxon>
        <taxon>Bacteroidota</taxon>
        <taxon>Flavobacteriia</taxon>
        <taxon>Flavobacteriales</taxon>
        <taxon>Flavobacteriaceae</taxon>
        <taxon>Flavobacterium</taxon>
    </lineage>
</organism>
<name>A0A1G8ZG02_9FLAO</name>
<protein>
    <submittedName>
        <fullName evidence="1">Uncharacterized protein</fullName>
    </submittedName>
</protein>
<evidence type="ECO:0000313" key="2">
    <source>
        <dbReference type="Proteomes" id="UP000199580"/>
    </source>
</evidence>
<sequence length="205" mass="23025">MKKNKNNKQLWLITSKADAQFTLDLLLQDADRHNLEKGIHAFLGKLKNPRVNDLFEHYPELLQEYGLEETLTGNAAIAGSSVAEIKTAGLLSCFQAILLFCADLKAHPGNDRQQRDMLQYMLKSIVCGDFVSEILQMVVGVVGADYYASFRNKTDSLGPDPEEIYKLENDPELQEHLDLMAWFCLVRVFLESAYVCYGAMEGGGK</sequence>
<dbReference type="AlphaFoldDB" id="A0A1G8ZG02"/>
<reference evidence="1 2" key="1">
    <citation type="submission" date="2016-10" db="EMBL/GenBank/DDBJ databases">
        <authorList>
            <person name="de Groot N.N."/>
        </authorList>
    </citation>
    <scope>NUCLEOTIDE SEQUENCE [LARGE SCALE GENOMIC DNA]</scope>
    <source>
        <strain evidence="1 2">CGMCC 1.10076</strain>
    </source>
</reference>
<dbReference type="RefSeq" id="WP_091396236.1">
    <property type="nucleotide sequence ID" value="NZ_BKAI01000009.1"/>
</dbReference>
<dbReference type="Proteomes" id="UP000199580">
    <property type="component" value="Unassembled WGS sequence"/>
</dbReference>
<dbReference type="STRING" id="1128970.SAMN04487935_2575"/>